<name>A0ABY3R944_9BRAD</name>
<evidence type="ECO:0000313" key="17">
    <source>
        <dbReference type="EMBL" id="UFZ03557.1"/>
    </source>
</evidence>
<keyword evidence="16" id="KW-0732">Signal</keyword>
<dbReference type="InterPro" id="IPR005265">
    <property type="entry name" value="HemJ-like"/>
</dbReference>
<comment type="subcellular location">
    <subcellularLocation>
        <location evidence="1">Cell membrane</location>
        <topology evidence="1">Multi-pass membrane protein</topology>
    </subcellularLocation>
</comment>
<comment type="cofactor">
    <cofactor evidence="14">
        <name>heme b</name>
        <dbReference type="ChEBI" id="CHEBI:60344"/>
    </cofactor>
    <text evidence="14">Binds 1 heme b (iron(II)-protoporphyrin IX) group per subunit.</text>
</comment>
<sequence>MIYVWLKALHVAAVLCWSGGMLAAAVTIAAHAARADAAGGTAMIETVGRWDRRVTTPAMLIVWGAGLALAMQGAWFGSLWLTVKLGIVVGLSALHGVLAGMLRRLARSDAAVPRWFSHVPPLIAGGATAIAVLVVVKPF</sequence>
<reference evidence="17" key="1">
    <citation type="journal article" date="2024" name="Antonie Van Leeuwenhoek">
        <title>Bradyrhizobium ontarionense sp. nov., a novel bacterial symbiont isolated from Aeschynomene indica (Indian jointvetch), harbours photosynthesis, nitrogen fixation and nitrous oxide (N2O) reductase genes.</title>
        <authorList>
            <person name="Bromfield E.S.P."/>
            <person name="Cloutier S."/>
        </authorList>
    </citation>
    <scope>NUCLEOTIDE SEQUENCE</scope>
    <source>
        <strain evidence="17">A19</strain>
    </source>
</reference>
<evidence type="ECO:0000256" key="11">
    <source>
        <dbReference type="ARBA" id="ARBA00023004"/>
    </source>
</evidence>
<evidence type="ECO:0000256" key="7">
    <source>
        <dbReference type="ARBA" id="ARBA00022692"/>
    </source>
</evidence>
<keyword evidence="8 14" id="KW-0479">Metal-binding</keyword>
<keyword evidence="11 14" id="KW-0408">Iron</keyword>
<feature type="transmembrane region" description="Helical" evidence="15">
    <location>
        <begin position="61"/>
        <end position="81"/>
    </location>
</feature>
<evidence type="ECO:0000256" key="15">
    <source>
        <dbReference type="SAM" id="Phobius"/>
    </source>
</evidence>
<evidence type="ECO:0000256" key="8">
    <source>
        <dbReference type="ARBA" id="ARBA00022723"/>
    </source>
</evidence>
<dbReference type="EC" id="1.3.99.-" evidence="14"/>
<dbReference type="Pfam" id="PF03653">
    <property type="entry name" value="UPF0093"/>
    <property type="match status" value="1"/>
</dbReference>
<evidence type="ECO:0000256" key="1">
    <source>
        <dbReference type="ARBA" id="ARBA00004651"/>
    </source>
</evidence>
<feature type="chain" id="PRO_5045228077" description="Protoporphyrinogen IX oxidase" evidence="16">
    <location>
        <begin position="24"/>
        <end position="139"/>
    </location>
</feature>
<feature type="transmembrane region" description="Helical" evidence="15">
    <location>
        <begin position="88"/>
        <end position="106"/>
    </location>
</feature>
<evidence type="ECO:0000256" key="6">
    <source>
        <dbReference type="ARBA" id="ARBA00022617"/>
    </source>
</evidence>
<keyword evidence="10" id="KW-0560">Oxidoreductase</keyword>
<comment type="pathway">
    <text evidence="2 14">Porphyrin-containing compound metabolism; protoporphyrin-IX biosynthesis; protoporphyrin-IX from protoporphyrinogen-IX: step 1/1.</text>
</comment>
<evidence type="ECO:0000256" key="13">
    <source>
        <dbReference type="ARBA" id="ARBA00048390"/>
    </source>
</evidence>
<dbReference type="PIRSF" id="PIRSF004638">
    <property type="entry name" value="UCP004638"/>
    <property type="match status" value="1"/>
</dbReference>
<dbReference type="RefSeq" id="WP_231319575.1">
    <property type="nucleotide sequence ID" value="NZ_CP088156.1"/>
</dbReference>
<feature type="transmembrane region" description="Helical" evidence="15">
    <location>
        <begin position="118"/>
        <end position="136"/>
    </location>
</feature>
<organism evidence="17 18">
    <name type="scientific">Bradyrhizobium ontarionense</name>
    <dbReference type="NCBI Taxonomy" id="2898149"/>
    <lineage>
        <taxon>Bacteria</taxon>
        <taxon>Pseudomonadati</taxon>
        <taxon>Pseudomonadota</taxon>
        <taxon>Alphaproteobacteria</taxon>
        <taxon>Hyphomicrobiales</taxon>
        <taxon>Nitrobacteraceae</taxon>
        <taxon>Bradyrhizobium</taxon>
    </lineage>
</organism>
<evidence type="ECO:0000256" key="14">
    <source>
        <dbReference type="PIRNR" id="PIRNR004638"/>
    </source>
</evidence>
<evidence type="ECO:0000256" key="12">
    <source>
        <dbReference type="ARBA" id="ARBA00023136"/>
    </source>
</evidence>
<evidence type="ECO:0000256" key="9">
    <source>
        <dbReference type="ARBA" id="ARBA00022989"/>
    </source>
</evidence>
<evidence type="ECO:0000256" key="4">
    <source>
        <dbReference type="ARBA" id="ARBA00017504"/>
    </source>
</evidence>
<protein>
    <recommendedName>
        <fullName evidence="4 14">Protoporphyrinogen IX oxidase</fullName>
        <ecNumber evidence="14">1.3.99.-</ecNumber>
    </recommendedName>
</protein>
<accession>A0ABY3R944</accession>
<dbReference type="Proteomes" id="UP001431010">
    <property type="component" value="Chromosome"/>
</dbReference>
<dbReference type="EMBL" id="CP088156">
    <property type="protein sequence ID" value="UFZ03557.1"/>
    <property type="molecule type" value="Genomic_DNA"/>
</dbReference>
<keyword evidence="5 14" id="KW-1003">Cell membrane</keyword>
<evidence type="ECO:0000313" key="18">
    <source>
        <dbReference type="Proteomes" id="UP001431010"/>
    </source>
</evidence>
<keyword evidence="12 14" id="KW-0472">Membrane</keyword>
<feature type="signal peptide" evidence="16">
    <location>
        <begin position="1"/>
        <end position="23"/>
    </location>
</feature>
<gene>
    <name evidence="17" type="ORF">LQG66_30755</name>
</gene>
<evidence type="ECO:0000256" key="16">
    <source>
        <dbReference type="SAM" id="SignalP"/>
    </source>
</evidence>
<keyword evidence="7 15" id="KW-0812">Transmembrane</keyword>
<keyword evidence="6 14" id="KW-0349">Heme</keyword>
<evidence type="ECO:0000256" key="5">
    <source>
        <dbReference type="ARBA" id="ARBA00022475"/>
    </source>
</evidence>
<keyword evidence="9 15" id="KW-1133">Transmembrane helix</keyword>
<comment type="similarity">
    <text evidence="3 14">Belongs to the HemJ family.</text>
</comment>
<evidence type="ECO:0000256" key="2">
    <source>
        <dbReference type="ARBA" id="ARBA00005073"/>
    </source>
</evidence>
<keyword evidence="18" id="KW-1185">Reference proteome</keyword>
<dbReference type="PANTHER" id="PTHR40255:SF1">
    <property type="entry name" value="PROTOPORPHYRINOGEN IX OXIDASE"/>
    <property type="match status" value="1"/>
</dbReference>
<dbReference type="PANTHER" id="PTHR40255">
    <property type="entry name" value="UPF0093 MEMBRANE PROTEIN SLR1790"/>
    <property type="match status" value="1"/>
</dbReference>
<proteinExistence type="inferred from homology"/>
<comment type="catalytic activity">
    <reaction evidence="13 14">
        <text>protoporphyrinogen IX + 3 A = protoporphyrin IX + 3 AH2</text>
        <dbReference type="Rhea" id="RHEA:62000"/>
        <dbReference type="ChEBI" id="CHEBI:13193"/>
        <dbReference type="ChEBI" id="CHEBI:17499"/>
        <dbReference type="ChEBI" id="CHEBI:57306"/>
        <dbReference type="ChEBI" id="CHEBI:57307"/>
    </reaction>
</comment>
<evidence type="ECO:0000256" key="3">
    <source>
        <dbReference type="ARBA" id="ARBA00006501"/>
    </source>
</evidence>
<comment type="function">
    <text evidence="14">Catalyzes the oxidation of protoporphyrinogen IX to protoporphyrin IX.</text>
</comment>
<evidence type="ECO:0000256" key="10">
    <source>
        <dbReference type="ARBA" id="ARBA00023002"/>
    </source>
</evidence>